<dbReference type="InterPro" id="IPR011913">
    <property type="entry name" value="RfaE_dom_I"/>
</dbReference>
<dbReference type="Proteomes" id="UP000254253">
    <property type="component" value="Unassembled WGS sequence"/>
</dbReference>
<feature type="domain" description="Carbohydrate kinase PfkB" evidence="17">
    <location>
        <begin position="12"/>
        <end position="307"/>
    </location>
</feature>
<keyword evidence="11 16" id="KW-0119">Carbohydrate metabolism</keyword>
<comment type="pathway">
    <text evidence="16">Nucleotide-sugar biosynthesis; ADP-L-glycero-beta-D-manno-heptose biosynthesis; ADP-L-glycero-beta-D-manno-heptose from D-glycero-beta-D-manno-heptose 7-phosphate: step 1/4.</text>
</comment>
<dbReference type="InterPro" id="IPR029056">
    <property type="entry name" value="Ribokinase-like"/>
</dbReference>
<protein>
    <recommendedName>
        <fullName evidence="16">Bifunctional protein HldE</fullName>
    </recommendedName>
    <domain>
        <recommendedName>
            <fullName evidence="16">D-beta-D-heptose 7-phosphate kinase</fullName>
            <ecNumber evidence="16">2.7.1.167</ecNumber>
        </recommendedName>
        <alternativeName>
            <fullName evidence="16">D-beta-D-heptose 7-phosphotransferase</fullName>
        </alternativeName>
        <alternativeName>
            <fullName evidence="16">D-glycero-beta-D-manno-heptose-7-phosphate kinase</fullName>
        </alternativeName>
    </domain>
    <domain>
        <recommendedName>
            <fullName evidence="16">D-beta-D-heptose 1-phosphate adenylyltransferase</fullName>
            <ecNumber evidence="16">2.7.7.70</ecNumber>
        </recommendedName>
        <alternativeName>
            <fullName evidence="16">D-glycero-beta-D-manno-heptose 1-phosphate adenylyltransferase</fullName>
        </alternativeName>
    </domain>
</protein>
<dbReference type="PANTHER" id="PTHR46969">
    <property type="entry name" value="BIFUNCTIONAL PROTEIN HLDE"/>
    <property type="match status" value="1"/>
</dbReference>
<dbReference type="GO" id="GO:0033786">
    <property type="term" value="F:heptose-1-phosphate adenylyltransferase activity"/>
    <property type="evidence" value="ECO:0007669"/>
    <property type="project" value="UniProtKB-UniRule"/>
</dbReference>
<dbReference type="FunFam" id="3.40.1190.20:FF:000002">
    <property type="entry name" value="Bifunctional protein HldE"/>
    <property type="match status" value="1"/>
</dbReference>
<evidence type="ECO:0000313" key="20">
    <source>
        <dbReference type="Proteomes" id="UP000254253"/>
    </source>
</evidence>
<comment type="pathway">
    <text evidence="3">Bacterial outer membrane biogenesis; LPS core biosynthesis.</text>
</comment>
<comment type="pathway">
    <text evidence="16">Nucleotide-sugar biosynthesis; ADP-L-glycero-beta-D-manno-heptose biosynthesis; ADP-L-glycero-beta-D-manno-heptose from D-glycero-beta-D-manno-heptose 7-phosphate: step 3/4.</text>
</comment>
<dbReference type="CDD" id="cd01172">
    <property type="entry name" value="RfaE_like"/>
    <property type="match status" value="1"/>
</dbReference>
<evidence type="ECO:0000256" key="11">
    <source>
        <dbReference type="ARBA" id="ARBA00023277"/>
    </source>
</evidence>
<dbReference type="GO" id="GO:0005829">
    <property type="term" value="C:cytosol"/>
    <property type="evidence" value="ECO:0007669"/>
    <property type="project" value="TreeGrafter"/>
</dbReference>
<organism evidence="19 20">
    <name type="scientific">Actinobacillus lignieresii</name>
    <dbReference type="NCBI Taxonomy" id="720"/>
    <lineage>
        <taxon>Bacteria</taxon>
        <taxon>Pseudomonadati</taxon>
        <taxon>Pseudomonadota</taxon>
        <taxon>Gammaproteobacteria</taxon>
        <taxon>Pasteurellales</taxon>
        <taxon>Pasteurellaceae</taxon>
        <taxon>Actinobacillus</taxon>
    </lineage>
</organism>
<dbReference type="PROSITE" id="PS00583">
    <property type="entry name" value="PFKB_KINASES_1"/>
    <property type="match status" value="1"/>
</dbReference>
<dbReference type="RefSeq" id="WP_115590425.1">
    <property type="nucleotide sequence ID" value="NZ_UFRN01000002.1"/>
</dbReference>
<dbReference type="GO" id="GO:0009244">
    <property type="term" value="P:lipopolysaccharide core region biosynthetic process"/>
    <property type="evidence" value="ECO:0007669"/>
    <property type="project" value="UniProtKB-UniPathway"/>
</dbReference>
<dbReference type="Gene3D" id="3.40.1190.20">
    <property type="match status" value="1"/>
</dbReference>
<feature type="region of interest" description="Cytidylyltransferase" evidence="16">
    <location>
        <begin position="345"/>
        <end position="476"/>
    </location>
</feature>
<evidence type="ECO:0000256" key="6">
    <source>
        <dbReference type="ARBA" id="ARBA00022695"/>
    </source>
</evidence>
<feature type="region of interest" description="Ribokinase" evidence="16">
    <location>
        <begin position="1"/>
        <end position="319"/>
    </location>
</feature>
<dbReference type="InterPro" id="IPR011611">
    <property type="entry name" value="PfkB_dom"/>
</dbReference>
<evidence type="ECO:0000256" key="1">
    <source>
        <dbReference type="ARBA" id="ARBA00002319"/>
    </source>
</evidence>
<dbReference type="FunFam" id="3.40.50.620:FF:000028">
    <property type="entry name" value="Bifunctional protein HldE"/>
    <property type="match status" value="1"/>
</dbReference>
<dbReference type="Pfam" id="PF01467">
    <property type="entry name" value="CTP_transf_like"/>
    <property type="match status" value="1"/>
</dbReference>
<dbReference type="UniPathway" id="UPA00356">
    <property type="reaction ID" value="UER00437"/>
</dbReference>
<reference evidence="19 20" key="1">
    <citation type="submission" date="2018-06" db="EMBL/GenBank/DDBJ databases">
        <authorList>
            <consortium name="Pathogen Informatics"/>
            <person name="Doyle S."/>
        </authorList>
    </citation>
    <scope>NUCLEOTIDE SEQUENCE [LARGE SCALE GENOMIC DNA]</scope>
    <source>
        <strain evidence="19 20">NCTC4191</strain>
    </source>
</reference>
<comment type="similarity">
    <text evidence="14 16">In the N-terminal section; belongs to the carbohydrate kinase PfkB family.</text>
</comment>
<dbReference type="SUPFAM" id="SSF53613">
    <property type="entry name" value="Ribokinase-like"/>
    <property type="match status" value="1"/>
</dbReference>
<evidence type="ECO:0000256" key="12">
    <source>
        <dbReference type="ARBA" id="ARBA00047428"/>
    </source>
</evidence>
<comment type="catalytic activity">
    <reaction evidence="12 16">
        <text>D-glycero-beta-D-manno-heptose 1-phosphate + ATP + H(+) = ADP-D-glycero-beta-D-manno-heptose + diphosphate</text>
        <dbReference type="Rhea" id="RHEA:27465"/>
        <dbReference type="ChEBI" id="CHEBI:15378"/>
        <dbReference type="ChEBI" id="CHEBI:30616"/>
        <dbReference type="ChEBI" id="CHEBI:33019"/>
        <dbReference type="ChEBI" id="CHEBI:59967"/>
        <dbReference type="ChEBI" id="CHEBI:61593"/>
        <dbReference type="EC" id="2.7.7.70"/>
    </reaction>
</comment>
<evidence type="ECO:0000256" key="9">
    <source>
        <dbReference type="ARBA" id="ARBA00022840"/>
    </source>
</evidence>
<evidence type="ECO:0000256" key="15">
    <source>
        <dbReference type="ARBA" id="ARBA00061122"/>
    </source>
</evidence>
<accession>A0A380TVU9</accession>
<evidence type="ECO:0000256" key="16">
    <source>
        <dbReference type="HAMAP-Rule" id="MF_01603"/>
    </source>
</evidence>
<keyword evidence="8 16" id="KW-0418">Kinase</keyword>
<keyword evidence="20" id="KW-1185">Reference proteome</keyword>
<dbReference type="InterPro" id="IPR014729">
    <property type="entry name" value="Rossmann-like_a/b/a_fold"/>
</dbReference>
<comment type="function">
    <text evidence="2 16">Catalyzes the ADP transfer from ATP to D-glycero-beta-D-manno-heptose 1-phosphate, yielding ADP-D-glycero-beta-D-manno-heptose.</text>
</comment>
<dbReference type="AlphaFoldDB" id="A0A380TVU9"/>
<keyword evidence="5 16" id="KW-0808">Transferase</keyword>
<dbReference type="EC" id="2.7.7.70" evidence="16"/>
<dbReference type="UniPathway" id="UPA00958"/>
<keyword evidence="7 16" id="KW-0547">Nucleotide-binding</keyword>
<evidence type="ECO:0000256" key="3">
    <source>
        <dbReference type="ARBA" id="ARBA00004713"/>
    </source>
</evidence>
<dbReference type="PANTHER" id="PTHR46969:SF1">
    <property type="entry name" value="BIFUNCTIONAL PROTEIN HLDE"/>
    <property type="match status" value="1"/>
</dbReference>
<dbReference type="NCBIfam" id="TIGR02199">
    <property type="entry name" value="rfaE_dom_II"/>
    <property type="match status" value="1"/>
</dbReference>
<dbReference type="Pfam" id="PF00294">
    <property type="entry name" value="PfkB"/>
    <property type="match status" value="1"/>
</dbReference>
<comment type="subunit">
    <text evidence="4 16">Homodimer.</text>
</comment>
<feature type="binding site" evidence="16">
    <location>
        <begin position="196"/>
        <end position="199"/>
    </location>
    <ligand>
        <name>ATP</name>
        <dbReference type="ChEBI" id="CHEBI:30616"/>
    </ligand>
</feature>
<evidence type="ECO:0000256" key="10">
    <source>
        <dbReference type="ARBA" id="ARBA00023268"/>
    </source>
</evidence>
<keyword evidence="6 16" id="KW-0548">Nucleotidyltransferase</keyword>
<dbReference type="InterPro" id="IPR011914">
    <property type="entry name" value="RfaE_dom_II"/>
</dbReference>
<evidence type="ECO:0000256" key="4">
    <source>
        <dbReference type="ARBA" id="ARBA00011738"/>
    </source>
</evidence>
<sequence length="476" mass="51798">MMMQYSPKFNNAKVLVLGDVMLDRYWFGATNRISPEAPVPVVKVQDIEERAGGAANVAMNIASLGVPVTLHGLIGQDDAGRALDKLLNSHNIQNHCVALDSHPTITKLRILSRHQQLLRLDFEEGFHHVASDSLLAKLEQEITAYGALILSDYGKGTLESVQKMIQVARKAGVPTLIDPKGTDFERYRGATLLTPNMSEFEAVVGHCKDDDEIVEKGLKLIADFELTALLVTRSEKGMTLLRPNQAPFHLPTQAKEVYDVTGAGDTVISVLATAIADGRPYEEACYLANAAAGVVVGKLGTSTVTPTELENAIHHREETGFGILAEDELKRAVEQAKQRGEKIVMTNGCFDILHPGHVSYLENARKLGDRLIVAVNTDESVKRLKGESRPINDLNARMAVLAGLASVDWVVPFAEDTPQRLIGEILPNLLVKGGDYKPEEIAGSQEVWANGGEVKVLNFENGCSTTNVIKKIQASK</sequence>
<dbReference type="SUPFAM" id="SSF52374">
    <property type="entry name" value="Nucleotidylyl transferase"/>
    <property type="match status" value="1"/>
</dbReference>
<dbReference type="GO" id="GO:0097171">
    <property type="term" value="P:ADP-L-glycero-beta-D-manno-heptose biosynthetic process"/>
    <property type="evidence" value="ECO:0007669"/>
    <property type="project" value="UniProtKB-UniPathway"/>
</dbReference>
<dbReference type="InterPro" id="IPR002173">
    <property type="entry name" value="Carboh/pur_kinase_PfkB_CS"/>
</dbReference>
<dbReference type="GO" id="GO:0033785">
    <property type="term" value="F:heptose 7-phosphate kinase activity"/>
    <property type="evidence" value="ECO:0007669"/>
    <property type="project" value="UniProtKB-UniRule"/>
</dbReference>
<evidence type="ECO:0000313" key="19">
    <source>
        <dbReference type="EMBL" id="SUT92813.1"/>
    </source>
</evidence>
<dbReference type="InterPro" id="IPR004821">
    <property type="entry name" value="Cyt_trans-like"/>
</dbReference>
<dbReference type="HAMAP" id="MF_01603">
    <property type="entry name" value="HldE"/>
    <property type="match status" value="1"/>
</dbReference>
<keyword evidence="10 16" id="KW-0511">Multifunctional enzyme</keyword>
<dbReference type="NCBIfam" id="TIGR02198">
    <property type="entry name" value="rfaE_dom_I"/>
    <property type="match status" value="1"/>
</dbReference>
<feature type="domain" description="Cytidyltransferase-like" evidence="18">
    <location>
        <begin position="345"/>
        <end position="470"/>
    </location>
</feature>
<keyword evidence="9 16" id="KW-0067">ATP-binding</keyword>
<evidence type="ECO:0000256" key="8">
    <source>
        <dbReference type="ARBA" id="ARBA00022777"/>
    </source>
</evidence>
<evidence type="ECO:0000256" key="7">
    <source>
        <dbReference type="ARBA" id="ARBA00022741"/>
    </source>
</evidence>
<dbReference type="GO" id="GO:0016773">
    <property type="term" value="F:phosphotransferase activity, alcohol group as acceptor"/>
    <property type="evidence" value="ECO:0007669"/>
    <property type="project" value="InterPro"/>
</dbReference>
<dbReference type="InterPro" id="IPR023030">
    <property type="entry name" value="Bifunc_HldE"/>
</dbReference>
<dbReference type="Gene3D" id="3.40.50.620">
    <property type="entry name" value="HUPs"/>
    <property type="match status" value="1"/>
</dbReference>
<comment type="function">
    <text evidence="1 16">Catalyzes the phosphorylation of D-glycero-D-manno-heptose 7-phosphate at the C-1 position to selectively form D-glycero-beta-D-manno-heptose-1,7-bisphosphate.</text>
</comment>
<name>A0A380TVU9_ACTLI</name>
<evidence type="ECO:0000259" key="17">
    <source>
        <dbReference type="Pfam" id="PF00294"/>
    </source>
</evidence>
<evidence type="ECO:0000256" key="13">
    <source>
        <dbReference type="ARBA" id="ARBA00052873"/>
    </source>
</evidence>
<proteinExistence type="inferred from homology"/>
<evidence type="ECO:0000256" key="2">
    <source>
        <dbReference type="ARBA" id="ARBA00003753"/>
    </source>
</evidence>
<dbReference type="NCBIfam" id="TIGR00125">
    <property type="entry name" value="cyt_tran_rel"/>
    <property type="match status" value="1"/>
</dbReference>
<comment type="catalytic activity">
    <reaction evidence="13 16">
        <text>D-glycero-beta-D-manno-heptose 7-phosphate + ATP = D-glycero-beta-D-manno-heptose 1,7-bisphosphate + ADP + H(+)</text>
        <dbReference type="Rhea" id="RHEA:27473"/>
        <dbReference type="ChEBI" id="CHEBI:15378"/>
        <dbReference type="ChEBI" id="CHEBI:30616"/>
        <dbReference type="ChEBI" id="CHEBI:60204"/>
        <dbReference type="ChEBI" id="CHEBI:60208"/>
        <dbReference type="ChEBI" id="CHEBI:456216"/>
        <dbReference type="EC" id="2.7.1.167"/>
    </reaction>
</comment>
<dbReference type="NCBIfam" id="NF008454">
    <property type="entry name" value="PRK11316.1"/>
    <property type="match status" value="1"/>
</dbReference>
<comment type="similarity">
    <text evidence="15 16">In the C-terminal section; belongs to the cytidylyltransferase family.</text>
</comment>
<evidence type="ECO:0000256" key="14">
    <source>
        <dbReference type="ARBA" id="ARBA00060955"/>
    </source>
</evidence>
<gene>
    <name evidence="19" type="primary">waaE</name>
    <name evidence="16" type="synonym">hldE</name>
    <name evidence="19" type="ORF">NCTC4191_00954</name>
</gene>
<evidence type="ECO:0000256" key="5">
    <source>
        <dbReference type="ARBA" id="ARBA00022679"/>
    </source>
</evidence>
<dbReference type="GO" id="GO:0005524">
    <property type="term" value="F:ATP binding"/>
    <property type="evidence" value="ECO:0007669"/>
    <property type="project" value="UniProtKB-UniRule"/>
</dbReference>
<dbReference type="EMBL" id="UFRN01000002">
    <property type="protein sequence ID" value="SUT92813.1"/>
    <property type="molecule type" value="Genomic_DNA"/>
</dbReference>
<dbReference type="EC" id="2.7.1.167" evidence="16"/>
<evidence type="ECO:0000259" key="18">
    <source>
        <dbReference type="Pfam" id="PF01467"/>
    </source>
</evidence>
<feature type="active site" evidence="16">
    <location>
        <position position="265"/>
    </location>
</feature>